<protein>
    <submittedName>
        <fullName evidence="1">Uncharacterized protein</fullName>
    </submittedName>
</protein>
<organism evidence="1 2">
    <name type="scientific">Smallanthus sonchifolius</name>
    <dbReference type="NCBI Taxonomy" id="185202"/>
    <lineage>
        <taxon>Eukaryota</taxon>
        <taxon>Viridiplantae</taxon>
        <taxon>Streptophyta</taxon>
        <taxon>Embryophyta</taxon>
        <taxon>Tracheophyta</taxon>
        <taxon>Spermatophyta</taxon>
        <taxon>Magnoliopsida</taxon>
        <taxon>eudicotyledons</taxon>
        <taxon>Gunneridae</taxon>
        <taxon>Pentapetalae</taxon>
        <taxon>asterids</taxon>
        <taxon>campanulids</taxon>
        <taxon>Asterales</taxon>
        <taxon>Asteraceae</taxon>
        <taxon>Asteroideae</taxon>
        <taxon>Heliantheae alliance</taxon>
        <taxon>Millerieae</taxon>
        <taxon>Smallanthus</taxon>
    </lineage>
</organism>
<reference evidence="2" key="1">
    <citation type="journal article" date="2022" name="Mol. Ecol. Resour.">
        <title>The genomes of chicory, endive, great burdock and yacon provide insights into Asteraceae palaeo-polyploidization history and plant inulin production.</title>
        <authorList>
            <person name="Fan W."/>
            <person name="Wang S."/>
            <person name="Wang H."/>
            <person name="Wang A."/>
            <person name="Jiang F."/>
            <person name="Liu H."/>
            <person name="Zhao H."/>
            <person name="Xu D."/>
            <person name="Zhang Y."/>
        </authorList>
    </citation>
    <scope>NUCLEOTIDE SEQUENCE [LARGE SCALE GENOMIC DNA]</scope>
    <source>
        <strain evidence="2">cv. Yunnan</strain>
    </source>
</reference>
<evidence type="ECO:0000313" key="1">
    <source>
        <dbReference type="EMBL" id="KAI3804226.1"/>
    </source>
</evidence>
<comment type="caution">
    <text evidence="1">The sequence shown here is derived from an EMBL/GenBank/DDBJ whole genome shotgun (WGS) entry which is preliminary data.</text>
</comment>
<sequence length="649" mass="73828">MLTCVNLNQQPWNSTLPTLIHLPNCKTQFDINQIHARLLTTGFIKNSYLTTKLILNFASSPHTPLIQFARHIFFSQSIPCNSKTEDPFVWNAVIKSFSHGDDPKQAVFVLGLMLENRFCVDKFTFSLVLKACSRIGLIREGMQVHGFLKKSGLGNELYLQNCLICMYVKCGCVELARQVFDRMPERDSVSFNTMIDGYVKSGMAWLARELFDSMPLEVKNLRSWNCMISGYGIVEDGFQMAWELFEEMPERDLVSWNLMIHFCIKSRKIDLARALFDRMPRRDVITWAKLIDGYAKLGSIEIARHLFDEMTERDVISCNVMMAGYMQNGVCLEALEVFRNMMSEGNIAPDETTLSIALSAIAQLGKYHEGVAVHAYITENRLKLDGKLGVSLIDMYAKSGSIETSMRVFKAITEKSVHHWNAVIGGLAIHGFGEQAFDMFIEMHRLKLKPDAVTFINVLNACAHSGLVKEGIMCFEIMRRLHKVDPEVQHFGCLIDMFARAGQIKQATSIIEKMSVEPNNVLWRTLIRACNNLENSIETPMLKHAIKMDDYDSSTYVLLSNLYARFGMWDRVIRVRGMMKEQKIKKVPGLSWIELDGTFHEFFVGDGSHPQVAEIYSVLDNWFPLDSRVNSLRLQSKLEPVLSSVGSLI</sequence>
<keyword evidence="2" id="KW-1185">Reference proteome</keyword>
<accession>A0ACB9I9Q9</accession>
<proteinExistence type="predicted"/>
<name>A0ACB9I9Q9_9ASTR</name>
<evidence type="ECO:0000313" key="2">
    <source>
        <dbReference type="Proteomes" id="UP001056120"/>
    </source>
</evidence>
<reference evidence="1 2" key="2">
    <citation type="journal article" date="2022" name="Mol. Ecol. Resour.">
        <title>The genomes of chicory, endive, great burdock and yacon provide insights into Asteraceae paleo-polyploidization history and plant inulin production.</title>
        <authorList>
            <person name="Fan W."/>
            <person name="Wang S."/>
            <person name="Wang H."/>
            <person name="Wang A."/>
            <person name="Jiang F."/>
            <person name="Liu H."/>
            <person name="Zhao H."/>
            <person name="Xu D."/>
            <person name="Zhang Y."/>
        </authorList>
    </citation>
    <scope>NUCLEOTIDE SEQUENCE [LARGE SCALE GENOMIC DNA]</scope>
    <source>
        <strain evidence="2">cv. Yunnan</strain>
        <tissue evidence="1">Leaves</tissue>
    </source>
</reference>
<dbReference type="Proteomes" id="UP001056120">
    <property type="component" value="Linkage Group LG09"/>
</dbReference>
<dbReference type="EMBL" id="CM042026">
    <property type="protein sequence ID" value="KAI3804226.1"/>
    <property type="molecule type" value="Genomic_DNA"/>
</dbReference>
<gene>
    <name evidence="1" type="ORF">L1987_25612</name>
</gene>